<comment type="caution">
    <text evidence="2">The sequence shown here is derived from an EMBL/GenBank/DDBJ whole genome shotgun (WGS) entry which is preliminary data.</text>
</comment>
<evidence type="ECO:0008006" key="4">
    <source>
        <dbReference type="Google" id="ProtNLM"/>
    </source>
</evidence>
<dbReference type="InterPro" id="IPR012902">
    <property type="entry name" value="N_methyl_site"/>
</dbReference>
<evidence type="ECO:0000256" key="1">
    <source>
        <dbReference type="SAM" id="Phobius"/>
    </source>
</evidence>
<reference evidence="2 3" key="1">
    <citation type="journal article" date="2016" name="Nat. Commun.">
        <title>Thousands of microbial genomes shed light on interconnected biogeochemical processes in an aquifer system.</title>
        <authorList>
            <person name="Anantharaman K."/>
            <person name="Brown C.T."/>
            <person name="Hug L.A."/>
            <person name="Sharon I."/>
            <person name="Castelle C.J."/>
            <person name="Probst A.J."/>
            <person name="Thomas B.C."/>
            <person name="Singh A."/>
            <person name="Wilkins M.J."/>
            <person name="Karaoz U."/>
            <person name="Brodie E.L."/>
            <person name="Williams K.H."/>
            <person name="Hubbard S.S."/>
            <person name="Banfield J.F."/>
        </authorList>
    </citation>
    <scope>NUCLEOTIDE SEQUENCE [LARGE SCALE GENOMIC DNA]</scope>
</reference>
<protein>
    <recommendedName>
        <fullName evidence="4">General secretion pathway GspH domain-containing protein</fullName>
    </recommendedName>
</protein>
<dbReference type="EMBL" id="MHJI01000009">
    <property type="protein sequence ID" value="OGY66205.1"/>
    <property type="molecule type" value="Genomic_DNA"/>
</dbReference>
<dbReference type="STRING" id="1798406.A3A04_02330"/>
<sequence>MRESLKGFTTIEVFVSVSIIILLSSLVITYNRSGERQLIFLKERSRVFDALYRAKSLSIQTFTETDAPCGYGVHIAGNNEDFFVFKDLPAAGSDGCGTSDNKYTDESERVGSVLTLNSGVEFIVGTEALNVLFVPPEPTVVLNVNRDPLIESIRVRMRTRDGTTESAIEVSLFGQIKVE</sequence>
<keyword evidence="1" id="KW-1133">Transmembrane helix</keyword>
<dbReference type="Proteomes" id="UP000178517">
    <property type="component" value="Unassembled WGS sequence"/>
</dbReference>
<evidence type="ECO:0000313" key="2">
    <source>
        <dbReference type="EMBL" id="OGY66205.1"/>
    </source>
</evidence>
<feature type="transmembrane region" description="Helical" evidence="1">
    <location>
        <begin position="7"/>
        <end position="30"/>
    </location>
</feature>
<dbReference type="AlphaFoldDB" id="A0A1G1ZNX3"/>
<gene>
    <name evidence="2" type="ORF">A3A04_02330</name>
</gene>
<keyword evidence="1" id="KW-0812">Transmembrane</keyword>
<organism evidence="2 3">
    <name type="scientific">Candidatus Harrisonbacteria bacterium RIFCSPLOWO2_01_FULL_40_28</name>
    <dbReference type="NCBI Taxonomy" id="1798406"/>
    <lineage>
        <taxon>Bacteria</taxon>
        <taxon>Candidatus Harrisoniibacteriota</taxon>
    </lineage>
</organism>
<proteinExistence type="predicted"/>
<keyword evidence="1" id="KW-0472">Membrane</keyword>
<evidence type="ECO:0000313" key="3">
    <source>
        <dbReference type="Proteomes" id="UP000178517"/>
    </source>
</evidence>
<dbReference type="PROSITE" id="PS00409">
    <property type="entry name" value="PROKAR_NTER_METHYL"/>
    <property type="match status" value="1"/>
</dbReference>
<name>A0A1G1ZNX3_9BACT</name>
<accession>A0A1G1ZNX3</accession>